<dbReference type="KEGG" id="mrob:HH214_10385"/>
<keyword evidence="1" id="KW-0175">Coiled coil</keyword>
<evidence type="ECO:0000256" key="1">
    <source>
        <dbReference type="SAM" id="Coils"/>
    </source>
</evidence>
<proteinExistence type="predicted"/>
<dbReference type="GO" id="GO:0006313">
    <property type="term" value="P:DNA transposition"/>
    <property type="evidence" value="ECO:0007669"/>
    <property type="project" value="InterPro"/>
</dbReference>
<dbReference type="Gene3D" id="1.10.10.60">
    <property type="entry name" value="Homeodomain-like"/>
    <property type="match status" value="1"/>
</dbReference>
<dbReference type="Proteomes" id="UP000503278">
    <property type="component" value="Chromosome"/>
</dbReference>
<dbReference type="EMBL" id="CP051682">
    <property type="protein sequence ID" value="QJD96243.1"/>
    <property type="molecule type" value="Genomic_DNA"/>
</dbReference>
<keyword evidence="3" id="KW-1185">Reference proteome</keyword>
<dbReference type="GO" id="GO:0003677">
    <property type="term" value="F:DNA binding"/>
    <property type="evidence" value="ECO:0007669"/>
    <property type="project" value="InterPro"/>
</dbReference>
<dbReference type="InterPro" id="IPR009057">
    <property type="entry name" value="Homeodomain-like_sf"/>
</dbReference>
<evidence type="ECO:0000313" key="2">
    <source>
        <dbReference type="EMBL" id="QJD96243.1"/>
    </source>
</evidence>
<dbReference type="SUPFAM" id="SSF46689">
    <property type="entry name" value="Homeodomain-like"/>
    <property type="match status" value="1"/>
</dbReference>
<dbReference type="InterPro" id="IPR002514">
    <property type="entry name" value="Transposase_8"/>
</dbReference>
<reference evidence="2 3" key="1">
    <citation type="submission" date="2020-04" db="EMBL/GenBank/DDBJ databases">
        <title>Genome sequencing of novel species.</title>
        <authorList>
            <person name="Heo J."/>
            <person name="Kim S.-J."/>
            <person name="Kim J.-S."/>
            <person name="Hong S.-B."/>
            <person name="Kwon S.-W."/>
        </authorList>
    </citation>
    <scope>NUCLEOTIDE SEQUENCE [LARGE SCALE GENOMIC DNA]</scope>
    <source>
        <strain evidence="2 3">F39-2</strain>
    </source>
</reference>
<dbReference type="Pfam" id="PF01527">
    <property type="entry name" value="HTH_Tnp_1"/>
    <property type="match status" value="1"/>
</dbReference>
<name>A0A7L5E5V7_9SPHI</name>
<organism evidence="2 3">
    <name type="scientific">Mucilaginibacter robiniae</name>
    <dbReference type="NCBI Taxonomy" id="2728022"/>
    <lineage>
        <taxon>Bacteria</taxon>
        <taxon>Pseudomonadati</taxon>
        <taxon>Bacteroidota</taxon>
        <taxon>Sphingobacteriia</taxon>
        <taxon>Sphingobacteriales</taxon>
        <taxon>Sphingobacteriaceae</taxon>
        <taxon>Mucilaginibacter</taxon>
    </lineage>
</organism>
<sequence>MKKRVYDLAFKQMAVELSDARGSVKAAAEELGIDPGRISKWKNQYKSGSVVSASNLSDEQKEIRRLQKELREAQQERDILKNAVSIFSRGDGRYSH</sequence>
<evidence type="ECO:0000313" key="3">
    <source>
        <dbReference type="Proteomes" id="UP000503278"/>
    </source>
</evidence>
<feature type="coiled-coil region" evidence="1">
    <location>
        <begin position="53"/>
        <end position="83"/>
    </location>
</feature>
<gene>
    <name evidence="2" type="ORF">HH214_10385</name>
</gene>
<protein>
    <submittedName>
        <fullName evidence="2">Transposase</fullName>
    </submittedName>
</protein>
<dbReference type="RefSeq" id="WP_169607438.1">
    <property type="nucleotide sequence ID" value="NZ_CP051682.1"/>
</dbReference>
<accession>A0A7L5E5V7</accession>
<dbReference type="AlphaFoldDB" id="A0A7L5E5V7"/>
<dbReference type="GO" id="GO:0004803">
    <property type="term" value="F:transposase activity"/>
    <property type="evidence" value="ECO:0007669"/>
    <property type="project" value="InterPro"/>
</dbReference>